<protein>
    <submittedName>
        <fullName evidence="4">Secreted protein</fullName>
    </submittedName>
</protein>
<dbReference type="AlphaFoldDB" id="A0A0N4WF75"/>
<dbReference type="WBParaSite" id="HPLM_0000933901-mRNA-1">
    <property type="protein sequence ID" value="HPLM_0000933901-mRNA-1"/>
    <property type="gene ID" value="HPLM_0000933901"/>
</dbReference>
<reference evidence="4" key="1">
    <citation type="submission" date="2017-02" db="UniProtKB">
        <authorList>
            <consortium name="WormBaseParasite"/>
        </authorList>
    </citation>
    <scope>IDENTIFICATION</scope>
</reference>
<dbReference type="EMBL" id="UZAF01017040">
    <property type="protein sequence ID" value="VDO37200.1"/>
    <property type="molecule type" value="Genomic_DNA"/>
</dbReference>
<organism evidence="4">
    <name type="scientific">Haemonchus placei</name>
    <name type="common">Barber's pole worm</name>
    <dbReference type="NCBI Taxonomy" id="6290"/>
    <lineage>
        <taxon>Eukaryota</taxon>
        <taxon>Metazoa</taxon>
        <taxon>Ecdysozoa</taxon>
        <taxon>Nematoda</taxon>
        <taxon>Chromadorea</taxon>
        <taxon>Rhabditida</taxon>
        <taxon>Rhabditina</taxon>
        <taxon>Rhabditomorpha</taxon>
        <taxon>Strongyloidea</taxon>
        <taxon>Trichostrongylidae</taxon>
        <taxon>Haemonchus</taxon>
    </lineage>
</organism>
<gene>
    <name evidence="2" type="ORF">HPLM_LOCUS9331</name>
</gene>
<dbReference type="Proteomes" id="UP000268014">
    <property type="component" value="Unassembled WGS sequence"/>
</dbReference>
<feature type="compositionally biased region" description="Basic and acidic residues" evidence="1">
    <location>
        <begin position="27"/>
        <end position="39"/>
    </location>
</feature>
<feature type="compositionally biased region" description="Basic and acidic residues" evidence="1">
    <location>
        <begin position="64"/>
        <end position="73"/>
    </location>
</feature>
<reference evidence="2 3" key="2">
    <citation type="submission" date="2018-11" db="EMBL/GenBank/DDBJ databases">
        <authorList>
            <consortium name="Pathogen Informatics"/>
        </authorList>
    </citation>
    <scope>NUCLEOTIDE SEQUENCE [LARGE SCALE GENOMIC DNA]</scope>
    <source>
        <strain evidence="2 3">MHpl1</strain>
    </source>
</reference>
<evidence type="ECO:0000313" key="2">
    <source>
        <dbReference type="EMBL" id="VDO37200.1"/>
    </source>
</evidence>
<evidence type="ECO:0000313" key="4">
    <source>
        <dbReference type="WBParaSite" id="HPLM_0000933901-mRNA-1"/>
    </source>
</evidence>
<keyword evidence="3" id="KW-1185">Reference proteome</keyword>
<evidence type="ECO:0000256" key="1">
    <source>
        <dbReference type="SAM" id="MobiDB-lite"/>
    </source>
</evidence>
<sequence length="73" mass="8147">MEKSRPMLLAASAVAKFETTTTTTTDGQHKKLSEDERRTARSIPSVGTTTRSPLCPTWINERSQNADRNRGRV</sequence>
<accession>A0A0N4WF75</accession>
<name>A0A0N4WF75_HAEPC</name>
<evidence type="ECO:0000313" key="3">
    <source>
        <dbReference type="Proteomes" id="UP000268014"/>
    </source>
</evidence>
<proteinExistence type="predicted"/>
<feature type="region of interest" description="Disordered" evidence="1">
    <location>
        <begin position="19"/>
        <end position="73"/>
    </location>
</feature>